<reference evidence="8 9" key="1">
    <citation type="submission" date="2017-05" db="EMBL/GenBank/DDBJ databases">
        <authorList>
            <person name="Varghese N."/>
            <person name="Submissions S."/>
        </authorList>
    </citation>
    <scope>NUCLEOTIDE SEQUENCE [LARGE SCALE GENOMIC DNA]</scope>
    <source>
        <strain evidence="8 9">DSM 29982</strain>
    </source>
</reference>
<dbReference type="GO" id="GO:0000160">
    <property type="term" value="P:phosphorelay signal transduction system"/>
    <property type="evidence" value="ECO:0007669"/>
    <property type="project" value="InterPro"/>
</dbReference>
<dbReference type="CDD" id="cd06170">
    <property type="entry name" value="LuxR_C_like"/>
    <property type="match status" value="1"/>
</dbReference>
<feature type="domain" description="HTH luxR-type" evidence="6">
    <location>
        <begin position="145"/>
        <end position="210"/>
    </location>
</feature>
<dbReference type="InterPro" id="IPR016032">
    <property type="entry name" value="Sig_transdc_resp-reg_C-effctor"/>
</dbReference>
<dbReference type="PRINTS" id="PR00038">
    <property type="entry name" value="HTHLUXR"/>
</dbReference>
<keyword evidence="9" id="KW-1185">Reference proteome</keyword>
<evidence type="ECO:0000313" key="8">
    <source>
        <dbReference type="EMBL" id="SMO45099.1"/>
    </source>
</evidence>
<dbReference type="Pfam" id="PF00196">
    <property type="entry name" value="GerE"/>
    <property type="match status" value="1"/>
</dbReference>
<keyword evidence="1 5" id="KW-0597">Phosphoprotein</keyword>
<feature type="domain" description="Response regulatory" evidence="7">
    <location>
        <begin position="6"/>
        <end position="122"/>
    </location>
</feature>
<evidence type="ECO:0000256" key="4">
    <source>
        <dbReference type="ARBA" id="ARBA00023163"/>
    </source>
</evidence>
<organism evidence="8 9">
    <name type="scientific">Flavobacterium nitrogenifigens</name>
    <dbReference type="NCBI Taxonomy" id="1617283"/>
    <lineage>
        <taxon>Bacteria</taxon>
        <taxon>Pseudomonadati</taxon>
        <taxon>Bacteroidota</taxon>
        <taxon>Flavobacteriia</taxon>
        <taxon>Flavobacteriales</taxon>
        <taxon>Flavobacteriaceae</taxon>
        <taxon>Flavobacterium</taxon>
    </lineage>
</organism>
<protein>
    <submittedName>
        <fullName evidence="8">Two component transcriptional regulator, LuxR family</fullName>
    </submittedName>
</protein>
<dbReference type="CDD" id="cd17535">
    <property type="entry name" value="REC_NarL-like"/>
    <property type="match status" value="1"/>
</dbReference>
<dbReference type="SUPFAM" id="SSF46894">
    <property type="entry name" value="C-terminal effector domain of the bipartite response regulators"/>
    <property type="match status" value="1"/>
</dbReference>
<evidence type="ECO:0000256" key="2">
    <source>
        <dbReference type="ARBA" id="ARBA00023015"/>
    </source>
</evidence>
<evidence type="ECO:0000256" key="5">
    <source>
        <dbReference type="PROSITE-ProRule" id="PRU00169"/>
    </source>
</evidence>
<dbReference type="PROSITE" id="PS00622">
    <property type="entry name" value="HTH_LUXR_1"/>
    <property type="match status" value="1"/>
</dbReference>
<name>A0A521BDF9_9FLAO</name>
<accession>A0A521BDF9</accession>
<keyword evidence="4" id="KW-0804">Transcription</keyword>
<evidence type="ECO:0000259" key="7">
    <source>
        <dbReference type="PROSITE" id="PS50110"/>
    </source>
</evidence>
<dbReference type="GO" id="GO:0003677">
    <property type="term" value="F:DNA binding"/>
    <property type="evidence" value="ECO:0007669"/>
    <property type="project" value="UniProtKB-KW"/>
</dbReference>
<dbReference type="SMART" id="SM00421">
    <property type="entry name" value="HTH_LUXR"/>
    <property type="match status" value="1"/>
</dbReference>
<dbReference type="SUPFAM" id="SSF52172">
    <property type="entry name" value="CheY-like"/>
    <property type="match status" value="1"/>
</dbReference>
<dbReference type="InterPro" id="IPR011006">
    <property type="entry name" value="CheY-like_superfamily"/>
</dbReference>
<proteinExistence type="predicted"/>
<dbReference type="Proteomes" id="UP000319267">
    <property type="component" value="Unassembled WGS sequence"/>
</dbReference>
<dbReference type="Gene3D" id="3.40.50.2300">
    <property type="match status" value="1"/>
</dbReference>
<evidence type="ECO:0000256" key="1">
    <source>
        <dbReference type="ARBA" id="ARBA00022553"/>
    </source>
</evidence>
<sequence>MKMTKKILIVDDHLVVRNGVAMILERQFDDVAISNAENFFEAITLLKNLPFDLVVLDINIPGGKNTDMITDIRAIQPDVKILVFSAHEEEQYALKYLSSGANGYVDKLCSEEKIMFAITSIFESGTYISSELVSKLVNTQTSKKTLNPLEGLSKRELQITDLLVQGNGNLEISNQLNIHMSTVSTYKARVFEKLKVNNLVELINLYKTFKS</sequence>
<dbReference type="GO" id="GO:0006355">
    <property type="term" value="P:regulation of DNA-templated transcription"/>
    <property type="evidence" value="ECO:0007669"/>
    <property type="project" value="InterPro"/>
</dbReference>
<dbReference type="InterPro" id="IPR058245">
    <property type="entry name" value="NreC/VraR/RcsB-like_REC"/>
</dbReference>
<dbReference type="Pfam" id="PF00072">
    <property type="entry name" value="Response_reg"/>
    <property type="match status" value="1"/>
</dbReference>
<gene>
    <name evidence="8" type="ORF">SAMN06265220_101912</name>
</gene>
<dbReference type="InterPro" id="IPR001789">
    <property type="entry name" value="Sig_transdc_resp-reg_receiver"/>
</dbReference>
<dbReference type="PANTHER" id="PTHR43214">
    <property type="entry name" value="TWO-COMPONENT RESPONSE REGULATOR"/>
    <property type="match status" value="1"/>
</dbReference>
<evidence type="ECO:0000256" key="3">
    <source>
        <dbReference type="ARBA" id="ARBA00023125"/>
    </source>
</evidence>
<dbReference type="PANTHER" id="PTHR43214:SF41">
    <property type="entry name" value="NITRATE_NITRITE RESPONSE REGULATOR PROTEIN NARP"/>
    <property type="match status" value="1"/>
</dbReference>
<evidence type="ECO:0000259" key="6">
    <source>
        <dbReference type="PROSITE" id="PS50043"/>
    </source>
</evidence>
<dbReference type="InterPro" id="IPR000792">
    <property type="entry name" value="Tscrpt_reg_LuxR_C"/>
</dbReference>
<dbReference type="PROSITE" id="PS50043">
    <property type="entry name" value="HTH_LUXR_2"/>
    <property type="match status" value="1"/>
</dbReference>
<dbReference type="PROSITE" id="PS50110">
    <property type="entry name" value="RESPONSE_REGULATORY"/>
    <property type="match status" value="1"/>
</dbReference>
<keyword evidence="3" id="KW-0238">DNA-binding</keyword>
<dbReference type="EMBL" id="FXTQ01000001">
    <property type="protein sequence ID" value="SMO45099.1"/>
    <property type="molecule type" value="Genomic_DNA"/>
</dbReference>
<keyword evidence="2" id="KW-0805">Transcription regulation</keyword>
<feature type="modified residue" description="4-aspartylphosphate" evidence="5">
    <location>
        <position position="57"/>
    </location>
</feature>
<dbReference type="SMART" id="SM00448">
    <property type="entry name" value="REC"/>
    <property type="match status" value="1"/>
</dbReference>
<evidence type="ECO:0000313" key="9">
    <source>
        <dbReference type="Proteomes" id="UP000319267"/>
    </source>
</evidence>
<dbReference type="AlphaFoldDB" id="A0A521BDF9"/>
<dbReference type="InterPro" id="IPR039420">
    <property type="entry name" value="WalR-like"/>
</dbReference>